<dbReference type="AlphaFoldDB" id="A0AAJ7R9V1"/>
<gene>
    <name evidence="3" type="primary">LOC107264199</name>
</gene>
<dbReference type="GeneID" id="107264199"/>
<dbReference type="KEGG" id="ccin:107264199"/>
<organism evidence="2 3">
    <name type="scientific">Cephus cinctus</name>
    <name type="common">Wheat stem sawfly</name>
    <dbReference type="NCBI Taxonomy" id="211228"/>
    <lineage>
        <taxon>Eukaryota</taxon>
        <taxon>Metazoa</taxon>
        <taxon>Ecdysozoa</taxon>
        <taxon>Arthropoda</taxon>
        <taxon>Hexapoda</taxon>
        <taxon>Insecta</taxon>
        <taxon>Pterygota</taxon>
        <taxon>Neoptera</taxon>
        <taxon>Endopterygota</taxon>
        <taxon>Hymenoptera</taxon>
        <taxon>Cephoidea</taxon>
        <taxon>Cephidae</taxon>
        <taxon>Cephus</taxon>
    </lineage>
</organism>
<proteinExistence type="predicted"/>
<evidence type="ECO:0000313" key="2">
    <source>
        <dbReference type="Proteomes" id="UP000694920"/>
    </source>
</evidence>
<protein>
    <submittedName>
        <fullName evidence="3">Uncharacterized protein LOC107264199</fullName>
    </submittedName>
</protein>
<evidence type="ECO:0000313" key="3">
    <source>
        <dbReference type="RefSeq" id="XP_024936913.1"/>
    </source>
</evidence>
<feature type="region of interest" description="Disordered" evidence="1">
    <location>
        <begin position="638"/>
        <end position="662"/>
    </location>
</feature>
<name>A0AAJ7R9V1_CEPCN</name>
<reference evidence="3" key="1">
    <citation type="submission" date="2025-08" db="UniProtKB">
        <authorList>
            <consortium name="RefSeq"/>
        </authorList>
    </citation>
    <scope>IDENTIFICATION</scope>
</reference>
<accession>A0AAJ7R9V1</accession>
<dbReference type="Proteomes" id="UP000694920">
    <property type="component" value="Unplaced"/>
</dbReference>
<dbReference type="RefSeq" id="XP_024936913.1">
    <property type="nucleotide sequence ID" value="XM_025081145.1"/>
</dbReference>
<sequence length="662" mass="76148">MLEINKILAQATKESYPRKNSNEDISKIQSHYAEVSTDCEICAMRSKGHKSLKKDNVQECQSLPETLNIYQRPYSPIEDERVKVHITLTNKRVKVYGKWDKDKLIFLLSERLLRRARVEPAYLYDKITIAEVKPILSRTPYDPVIHRGIYNEKVLEELYQSGMTEMEIIRAMKFGLRNLTARELDYFKRFNVTSEIMNSRKTWTQDFDDLLFLNLKAIGLKKFQCQSIVLHGIISQNECRLAQLVLGGIDVPGILSWQGAVISISPRMIQFLKRLGIEDDILQLIVQKGIDEETLEMLKDLGYVETERDVHPGMEEVVTCECSLTIIESVQKNNSLMTLDSMIGSDISEITCETLSTKNGRMCFNNSASSETNSTDLNIMAFFQQPICPCHMHPQRGKETPSELIAQRNDYLRQNVMVPLVWAMSKALQYRPSDPKHYIAYKLLSWKYGNVSKAEMEDVRNLVITATIDKDKQLIKHKRIEEELELEAYKEALKNIPCKPCSQSQQLHRIKRGCWKCIKKWIPKYRPCELPEDCSSCEVDLSDFLKSNTTSFSSYDSSIPDIPIPSQEKIYSELVQTDKNIEKELECVEGQGNIETVSFSECNIHKEAEEVPQESSQSACCPWRCDLPIPDHYTEKSSKLMKELSRNKSNTTVQKSIGIEEK</sequence>
<keyword evidence="2" id="KW-1185">Reference proteome</keyword>
<evidence type="ECO:0000256" key="1">
    <source>
        <dbReference type="SAM" id="MobiDB-lite"/>
    </source>
</evidence>